<protein>
    <submittedName>
        <fullName evidence="9">Protein shisa-5-like isoform X2</fullName>
    </submittedName>
</protein>
<comment type="subcellular location">
    <subcellularLocation>
        <location evidence="1">Membrane</location>
    </subcellularLocation>
</comment>
<keyword evidence="3 6" id="KW-1133">Transmembrane helix</keyword>
<keyword evidence="7" id="KW-0732">Signal</keyword>
<proteinExistence type="predicted"/>
<evidence type="ECO:0000313" key="8">
    <source>
        <dbReference type="Proteomes" id="UP000001554"/>
    </source>
</evidence>
<feature type="region of interest" description="Disordered" evidence="5">
    <location>
        <begin position="139"/>
        <end position="176"/>
    </location>
</feature>
<evidence type="ECO:0000256" key="2">
    <source>
        <dbReference type="ARBA" id="ARBA00022692"/>
    </source>
</evidence>
<feature type="transmembrane region" description="Helical" evidence="6">
    <location>
        <begin position="87"/>
        <end position="116"/>
    </location>
</feature>
<dbReference type="Proteomes" id="UP000001554">
    <property type="component" value="Chromosome 5"/>
</dbReference>
<organism evidence="8 9">
    <name type="scientific">Branchiostoma floridae</name>
    <name type="common">Florida lancelet</name>
    <name type="synonym">Amphioxus</name>
    <dbReference type="NCBI Taxonomy" id="7739"/>
    <lineage>
        <taxon>Eukaryota</taxon>
        <taxon>Metazoa</taxon>
        <taxon>Chordata</taxon>
        <taxon>Cephalochordata</taxon>
        <taxon>Leptocardii</taxon>
        <taxon>Amphioxiformes</taxon>
        <taxon>Branchiostomatidae</taxon>
        <taxon>Branchiostoma</taxon>
    </lineage>
</organism>
<keyword evidence="2 6" id="KW-0812">Transmembrane</keyword>
<sequence length="176" mass="18686">MCRIAVLVLLVTIWTTVHAGQRCGSGFTSFNCPRPFPSFDDSDEKYCCEGNKCCDNCWKSIVDTSTCTGVNIGDVGDAFGKAVRLGIGAIIGIIVGCIVLIIIVIVACVLCCCACAKGSSQRNQPQAVQMAPAAQPVQYPPGQYPQYPPAQPPAYPQYPGGQPPAYPQNPAYPPKV</sequence>
<reference evidence="8" key="1">
    <citation type="journal article" date="2020" name="Nat. Ecol. Evol.">
        <title>Deeply conserved synteny resolves early events in vertebrate evolution.</title>
        <authorList>
            <person name="Simakov O."/>
            <person name="Marletaz F."/>
            <person name="Yue J.X."/>
            <person name="O'Connell B."/>
            <person name="Jenkins J."/>
            <person name="Brandt A."/>
            <person name="Calef R."/>
            <person name="Tung C.H."/>
            <person name="Huang T.K."/>
            <person name="Schmutz J."/>
            <person name="Satoh N."/>
            <person name="Yu J.K."/>
            <person name="Putnam N.H."/>
            <person name="Green R.E."/>
            <person name="Rokhsar D.S."/>
        </authorList>
    </citation>
    <scope>NUCLEOTIDE SEQUENCE [LARGE SCALE GENOMIC DNA]</scope>
    <source>
        <strain evidence="8">S238N-H82</strain>
    </source>
</reference>
<dbReference type="GO" id="GO:0016020">
    <property type="term" value="C:membrane"/>
    <property type="evidence" value="ECO:0007669"/>
    <property type="project" value="UniProtKB-SubCell"/>
</dbReference>
<gene>
    <name evidence="9" type="primary">LOC118416731</name>
</gene>
<dbReference type="PANTHER" id="PTHR31395">
    <property type="entry name" value="SHISA"/>
    <property type="match status" value="1"/>
</dbReference>
<evidence type="ECO:0000256" key="7">
    <source>
        <dbReference type="SAM" id="SignalP"/>
    </source>
</evidence>
<reference evidence="9" key="2">
    <citation type="submission" date="2025-08" db="UniProtKB">
        <authorList>
            <consortium name="RefSeq"/>
        </authorList>
    </citation>
    <scope>IDENTIFICATION</scope>
    <source>
        <strain evidence="9">S238N-H82</strain>
        <tissue evidence="9">Testes</tissue>
    </source>
</reference>
<evidence type="ECO:0000256" key="4">
    <source>
        <dbReference type="ARBA" id="ARBA00023136"/>
    </source>
</evidence>
<dbReference type="GeneID" id="118416731"/>
<accession>A0A9J7L7Y9</accession>
<feature type="chain" id="PRO_5039905866" evidence="7">
    <location>
        <begin position="20"/>
        <end position="176"/>
    </location>
</feature>
<feature type="signal peptide" evidence="7">
    <location>
        <begin position="1"/>
        <end position="19"/>
    </location>
</feature>
<name>A0A9J7L7Y9_BRAFL</name>
<evidence type="ECO:0000256" key="1">
    <source>
        <dbReference type="ARBA" id="ARBA00004370"/>
    </source>
</evidence>
<dbReference type="RefSeq" id="XP_035677842.1">
    <property type="nucleotide sequence ID" value="XM_035821949.1"/>
</dbReference>
<dbReference type="AlphaFoldDB" id="A0A9J7L7Y9"/>
<evidence type="ECO:0000313" key="9">
    <source>
        <dbReference type="RefSeq" id="XP_035677842.1"/>
    </source>
</evidence>
<dbReference type="InterPro" id="IPR026910">
    <property type="entry name" value="Shisa"/>
</dbReference>
<evidence type="ECO:0000256" key="3">
    <source>
        <dbReference type="ARBA" id="ARBA00022989"/>
    </source>
</evidence>
<keyword evidence="8" id="KW-1185">Reference proteome</keyword>
<evidence type="ECO:0000256" key="5">
    <source>
        <dbReference type="SAM" id="MobiDB-lite"/>
    </source>
</evidence>
<dbReference type="PANTHER" id="PTHR31395:SF23">
    <property type="entry name" value="GEO05642P1"/>
    <property type="match status" value="1"/>
</dbReference>
<keyword evidence="4 6" id="KW-0472">Membrane</keyword>
<evidence type="ECO:0000256" key="6">
    <source>
        <dbReference type="SAM" id="Phobius"/>
    </source>
</evidence>